<feature type="transmembrane region" description="Helical" evidence="7">
    <location>
        <begin position="87"/>
        <end position="108"/>
    </location>
</feature>
<feature type="transmembrane region" description="Helical" evidence="7">
    <location>
        <begin position="187"/>
        <end position="207"/>
    </location>
</feature>
<evidence type="ECO:0000256" key="4">
    <source>
        <dbReference type="ARBA" id="ARBA00022989"/>
    </source>
</evidence>
<dbReference type="InterPro" id="IPR037294">
    <property type="entry name" value="ABC_BtuC-like"/>
</dbReference>
<comment type="similarity">
    <text evidence="2 6">Belongs to the ABC-3 integral membrane protein family.</text>
</comment>
<proteinExistence type="inferred from homology"/>
<dbReference type="InterPro" id="IPR001626">
    <property type="entry name" value="ABC_TroCD"/>
</dbReference>
<evidence type="ECO:0000256" key="5">
    <source>
        <dbReference type="ARBA" id="ARBA00023136"/>
    </source>
</evidence>
<keyword evidence="5 7" id="KW-0472">Membrane</keyword>
<feature type="transmembrane region" description="Helical" evidence="7">
    <location>
        <begin position="12"/>
        <end position="29"/>
    </location>
</feature>
<dbReference type="GO" id="GO:0043190">
    <property type="term" value="C:ATP-binding cassette (ABC) transporter complex"/>
    <property type="evidence" value="ECO:0007669"/>
    <property type="project" value="InterPro"/>
</dbReference>
<dbReference type="KEGG" id="apr:Apre_0502"/>
<feature type="transmembrane region" description="Helical" evidence="7">
    <location>
        <begin position="164"/>
        <end position="181"/>
    </location>
</feature>
<feature type="transmembrane region" description="Helical" evidence="7">
    <location>
        <begin position="49"/>
        <end position="75"/>
    </location>
</feature>
<evidence type="ECO:0000256" key="7">
    <source>
        <dbReference type="SAM" id="Phobius"/>
    </source>
</evidence>
<evidence type="ECO:0000256" key="2">
    <source>
        <dbReference type="ARBA" id="ARBA00008034"/>
    </source>
</evidence>
<sequence>MLEFAFMRKALLSGFLLSIMIPLIGIVMVNRKTSMIGDALSHTALTGVAMGLILGFDPLLGSAIVCVIAAFLIEFIRKKLPQYGDMATAVIMSTGLGIAAILSDFAPGGNSFESYLFGSISSVTSADVLNTSLIFILVLALCISRYSALLAISIDNNTARLAGVKVKIIDMIFTFLSAVTIALAVKIIGALMVTSLIVLPVATSLIISRSYKQTFFVTIILGIIYMMAGIILSFHFDIKPGGAIVVNAVIGMLIFALYKKMRKTKA</sequence>
<keyword evidence="6" id="KW-0813">Transport</keyword>
<feature type="transmembrane region" description="Helical" evidence="7">
    <location>
        <begin position="214"/>
        <end position="234"/>
    </location>
</feature>
<dbReference type="GO" id="GO:0055085">
    <property type="term" value="P:transmembrane transport"/>
    <property type="evidence" value="ECO:0007669"/>
    <property type="project" value="InterPro"/>
</dbReference>
<evidence type="ECO:0000313" key="8">
    <source>
        <dbReference type="EMBL" id="ACV28549.1"/>
    </source>
</evidence>
<reference evidence="8 9" key="1">
    <citation type="journal article" date="2009" name="Stand. Genomic Sci.">
        <title>Complete genome sequence of Anaerococcus prevotii type strain (PC1).</title>
        <authorList>
            <person name="Labutti K."/>
            <person name="Pukall R."/>
            <person name="Steenblock K."/>
            <person name="Glavina Del Rio T."/>
            <person name="Tice H."/>
            <person name="Copeland A."/>
            <person name="Cheng J.F."/>
            <person name="Lucas S."/>
            <person name="Chen F."/>
            <person name="Nolan M."/>
            <person name="Bruce D."/>
            <person name="Goodwin L."/>
            <person name="Pitluck S."/>
            <person name="Ivanova N."/>
            <person name="Mavromatis K."/>
            <person name="Ovchinnikova G."/>
            <person name="Pati A."/>
            <person name="Chen A."/>
            <person name="Palaniappan K."/>
            <person name="Land M."/>
            <person name="Hauser L."/>
            <person name="Chang Y.J."/>
            <person name="Jeffries C.D."/>
            <person name="Chain P."/>
            <person name="Saunders E."/>
            <person name="Brettin T."/>
            <person name="Detter J.C."/>
            <person name="Han C."/>
            <person name="Goker M."/>
            <person name="Bristow J."/>
            <person name="Eisen J.A."/>
            <person name="Markowitz V."/>
            <person name="Hugenholtz P."/>
            <person name="Kyrpides N.C."/>
            <person name="Klenk H.P."/>
            <person name="Lapidus A."/>
        </authorList>
    </citation>
    <scope>NUCLEOTIDE SEQUENCE [LARGE SCALE GENOMIC DNA]</scope>
    <source>
        <strain evidence="9">ATCC 9321 / DSM 20548 / JCM 6508 / NCTC 11806 / PC1</strain>
    </source>
</reference>
<dbReference type="OrthoDB" id="9798540at2"/>
<dbReference type="PANTHER" id="PTHR30477:SF0">
    <property type="entry name" value="METAL TRANSPORT SYSTEM MEMBRANE PROTEIN TM_0125-RELATED"/>
    <property type="match status" value="1"/>
</dbReference>
<dbReference type="SUPFAM" id="SSF81345">
    <property type="entry name" value="ABC transporter involved in vitamin B12 uptake, BtuC"/>
    <property type="match status" value="1"/>
</dbReference>
<organism evidence="8 9">
    <name type="scientific">Anaerococcus prevotii (strain ATCC 9321 / DSM 20548 / JCM 6508 / NCTC 11806 / PC1)</name>
    <name type="common">Peptostreptococcus prevotii</name>
    <name type="synonym">Peptococcus prevotii</name>
    <dbReference type="NCBI Taxonomy" id="525919"/>
    <lineage>
        <taxon>Bacteria</taxon>
        <taxon>Bacillati</taxon>
        <taxon>Bacillota</taxon>
        <taxon>Tissierellia</taxon>
        <taxon>Tissierellales</taxon>
        <taxon>Peptoniphilaceae</taxon>
        <taxon>Anaerococcus</taxon>
    </lineage>
</organism>
<feature type="transmembrane region" description="Helical" evidence="7">
    <location>
        <begin position="128"/>
        <end position="152"/>
    </location>
</feature>
<dbReference type="GO" id="GO:0010043">
    <property type="term" value="P:response to zinc ion"/>
    <property type="evidence" value="ECO:0007669"/>
    <property type="project" value="TreeGrafter"/>
</dbReference>
<dbReference type="HOGENOM" id="CLU_028808_3_1_9"/>
<dbReference type="Pfam" id="PF00950">
    <property type="entry name" value="ABC-3"/>
    <property type="match status" value="1"/>
</dbReference>
<dbReference type="Gene3D" id="1.10.3470.10">
    <property type="entry name" value="ABC transporter involved in vitamin B12 uptake, BtuC"/>
    <property type="match status" value="1"/>
</dbReference>
<keyword evidence="3 6" id="KW-0812">Transmembrane</keyword>
<comment type="subcellular location">
    <subcellularLocation>
        <location evidence="6">Cell membrane</location>
        <topology evidence="6">Multi-pass membrane protein</topology>
    </subcellularLocation>
    <subcellularLocation>
        <location evidence="1">Membrane</location>
        <topology evidence="1">Multi-pass membrane protein</topology>
    </subcellularLocation>
</comment>
<protein>
    <submittedName>
        <fullName evidence="8">ABC-3 protein</fullName>
    </submittedName>
</protein>
<keyword evidence="9" id="KW-1185">Reference proteome</keyword>
<name>C7RGD8_ANAPD</name>
<dbReference type="AlphaFoldDB" id="C7RGD8"/>
<gene>
    <name evidence="8" type="ordered locus">Apre_0502</name>
</gene>
<dbReference type="RefSeq" id="WP_015777460.1">
    <property type="nucleotide sequence ID" value="NC_013171.1"/>
</dbReference>
<keyword evidence="4 7" id="KW-1133">Transmembrane helix</keyword>
<dbReference type="eggNOG" id="COG1108">
    <property type="taxonomic scope" value="Bacteria"/>
</dbReference>
<evidence type="ECO:0000256" key="1">
    <source>
        <dbReference type="ARBA" id="ARBA00004141"/>
    </source>
</evidence>
<dbReference type="Proteomes" id="UP000002294">
    <property type="component" value="Chromosome"/>
</dbReference>
<evidence type="ECO:0000256" key="6">
    <source>
        <dbReference type="RuleBase" id="RU003943"/>
    </source>
</evidence>
<dbReference type="EMBL" id="CP001708">
    <property type="protein sequence ID" value="ACV28549.1"/>
    <property type="molecule type" value="Genomic_DNA"/>
</dbReference>
<evidence type="ECO:0000256" key="3">
    <source>
        <dbReference type="ARBA" id="ARBA00022692"/>
    </source>
</evidence>
<dbReference type="STRING" id="525919.Apre_0502"/>
<evidence type="ECO:0000313" key="9">
    <source>
        <dbReference type="Proteomes" id="UP000002294"/>
    </source>
</evidence>
<feature type="transmembrane region" description="Helical" evidence="7">
    <location>
        <begin position="240"/>
        <end position="258"/>
    </location>
</feature>
<dbReference type="PANTHER" id="PTHR30477">
    <property type="entry name" value="ABC-TRANSPORTER METAL-BINDING PROTEIN"/>
    <property type="match status" value="1"/>
</dbReference>
<accession>C7RGD8</accession>